<feature type="short sequence motif" description="GXGXXG" evidence="4">
    <location>
        <begin position="32"/>
        <end position="37"/>
    </location>
</feature>
<feature type="short sequence motif" description="GXSXG" evidence="4">
    <location>
        <begin position="59"/>
        <end position="63"/>
    </location>
</feature>
<dbReference type="Pfam" id="PF01734">
    <property type="entry name" value="Patatin"/>
    <property type="match status" value="1"/>
</dbReference>
<sequence length="325" mass="35453">MHASAFRETNVGTSIPIHSRGRDNGVVVAMGGGGARGLAHLGVMEAIGGAGVQTERIVGVSIGSLVGSLCALEPDIKAVQAKAIGLLHSPIFSAKCESLMEHAERMTKQTPSLDRTSGPFDWFATWYRRLERMMRHGHRLSRMIAGPSLLTNTLLEEAIELLIPDIDVSETQVPLSIVAADLKSAQRIIIENGSLRKAILASMSIPGFFPPVEWDDLLLTDIGVLDSIPVQSALSYGLGRTIAIDVSSDLRRHDSFRTTVDVMMRMEEIGEVICRRQALSLADVVIRPDVGNHPWYDFTQPETLIEHGRQAGHVAMLRHHETFGA</sequence>
<dbReference type="Gene3D" id="3.40.1090.10">
    <property type="entry name" value="Cytosolic phospholipase A2 catalytic domain"/>
    <property type="match status" value="2"/>
</dbReference>
<organism evidence="6 7">
    <name type="scientific">Roseiconus lacunae</name>
    <dbReference type="NCBI Taxonomy" id="2605694"/>
    <lineage>
        <taxon>Bacteria</taxon>
        <taxon>Pseudomonadati</taxon>
        <taxon>Planctomycetota</taxon>
        <taxon>Planctomycetia</taxon>
        <taxon>Pirellulales</taxon>
        <taxon>Pirellulaceae</taxon>
        <taxon>Roseiconus</taxon>
    </lineage>
</organism>
<protein>
    <submittedName>
        <fullName evidence="6">Patatin-like phospholipase family protein</fullName>
    </submittedName>
</protein>
<keyword evidence="3 4" id="KW-0443">Lipid metabolism</keyword>
<dbReference type="RefSeq" id="WP_230774962.1">
    <property type="nucleotide sequence ID" value="NZ_CP141221.1"/>
</dbReference>
<evidence type="ECO:0000313" key="7">
    <source>
        <dbReference type="Proteomes" id="UP001239462"/>
    </source>
</evidence>
<dbReference type="InterPro" id="IPR002641">
    <property type="entry name" value="PNPLA_dom"/>
</dbReference>
<dbReference type="InterPro" id="IPR050301">
    <property type="entry name" value="NTE"/>
</dbReference>
<dbReference type="InterPro" id="IPR016035">
    <property type="entry name" value="Acyl_Trfase/lysoPLipase"/>
</dbReference>
<reference evidence="6 7" key="1">
    <citation type="submission" date="2023-06" db="EMBL/GenBank/DDBJ databases">
        <title>Roseiconus lacunae JC819 isolated from Gulf of Mannar region, Tamil Nadu.</title>
        <authorList>
            <person name="Pk S."/>
            <person name="Ch S."/>
            <person name="Ch V.R."/>
        </authorList>
    </citation>
    <scope>NUCLEOTIDE SEQUENCE [LARGE SCALE GENOMIC DNA]</scope>
    <source>
        <strain evidence="6 7">JC819</strain>
    </source>
</reference>
<evidence type="ECO:0000256" key="3">
    <source>
        <dbReference type="ARBA" id="ARBA00023098"/>
    </source>
</evidence>
<feature type="active site" description="Nucleophile" evidence="4">
    <location>
        <position position="61"/>
    </location>
</feature>
<evidence type="ECO:0000259" key="5">
    <source>
        <dbReference type="PROSITE" id="PS51635"/>
    </source>
</evidence>
<accession>A0ABT7PFN1</accession>
<keyword evidence="2 4" id="KW-0442">Lipid degradation</keyword>
<dbReference type="PANTHER" id="PTHR14226:SF29">
    <property type="entry name" value="NEUROPATHY TARGET ESTERASE SWS"/>
    <property type="match status" value="1"/>
</dbReference>
<dbReference type="Proteomes" id="UP001239462">
    <property type="component" value="Unassembled WGS sequence"/>
</dbReference>
<evidence type="ECO:0000256" key="4">
    <source>
        <dbReference type="PROSITE-ProRule" id="PRU01161"/>
    </source>
</evidence>
<comment type="caution">
    <text evidence="4">Lacks conserved residue(s) required for the propagation of feature annotation.</text>
</comment>
<feature type="active site" description="Proton acceptor" evidence="4">
    <location>
        <position position="221"/>
    </location>
</feature>
<evidence type="ECO:0000256" key="1">
    <source>
        <dbReference type="ARBA" id="ARBA00022801"/>
    </source>
</evidence>
<comment type="caution">
    <text evidence="6">The sequence shown here is derived from an EMBL/GenBank/DDBJ whole genome shotgun (WGS) entry which is preliminary data.</text>
</comment>
<evidence type="ECO:0000313" key="6">
    <source>
        <dbReference type="EMBL" id="MDM4015300.1"/>
    </source>
</evidence>
<dbReference type="PROSITE" id="PS51635">
    <property type="entry name" value="PNPLA"/>
    <property type="match status" value="1"/>
</dbReference>
<dbReference type="SUPFAM" id="SSF52151">
    <property type="entry name" value="FabD/lysophospholipase-like"/>
    <property type="match status" value="1"/>
</dbReference>
<feature type="domain" description="PNPLA" evidence="5">
    <location>
        <begin position="28"/>
        <end position="234"/>
    </location>
</feature>
<name>A0ABT7PFN1_9BACT</name>
<evidence type="ECO:0000256" key="2">
    <source>
        <dbReference type="ARBA" id="ARBA00022963"/>
    </source>
</evidence>
<dbReference type="EMBL" id="JASZZN010000004">
    <property type="protein sequence ID" value="MDM4015300.1"/>
    <property type="molecule type" value="Genomic_DNA"/>
</dbReference>
<keyword evidence="7" id="KW-1185">Reference proteome</keyword>
<dbReference type="PANTHER" id="PTHR14226">
    <property type="entry name" value="NEUROPATHY TARGET ESTERASE/SWISS CHEESE D.MELANOGASTER"/>
    <property type="match status" value="1"/>
</dbReference>
<proteinExistence type="predicted"/>
<keyword evidence="1 4" id="KW-0378">Hydrolase</keyword>
<gene>
    <name evidence="6" type="ORF">QTN89_07670</name>
</gene>